<dbReference type="InterPro" id="IPR018146">
    <property type="entry name" value="Glyoxalase_1_CS"/>
</dbReference>
<evidence type="ECO:0000256" key="1">
    <source>
        <dbReference type="ARBA" id="ARBA00022723"/>
    </source>
</evidence>
<dbReference type="InterPro" id="IPR050383">
    <property type="entry name" value="GlyoxalaseI/FosfomycinResist"/>
</dbReference>
<dbReference type="Proteomes" id="UP000553963">
    <property type="component" value="Unassembled WGS sequence"/>
</dbReference>
<dbReference type="Pfam" id="PF00903">
    <property type="entry name" value="Glyoxalase"/>
    <property type="match status" value="1"/>
</dbReference>
<organism evidence="3 4">
    <name type="scientific">Kaistia hirudinis</name>
    <dbReference type="NCBI Taxonomy" id="1293440"/>
    <lineage>
        <taxon>Bacteria</taxon>
        <taxon>Pseudomonadati</taxon>
        <taxon>Pseudomonadota</taxon>
        <taxon>Alphaproteobacteria</taxon>
        <taxon>Hyphomicrobiales</taxon>
        <taxon>Kaistiaceae</taxon>
        <taxon>Kaistia</taxon>
    </lineage>
</organism>
<gene>
    <name evidence="3" type="ORF">GGR25_004137</name>
</gene>
<keyword evidence="3" id="KW-0456">Lyase</keyword>
<accession>A0A840AV22</accession>
<dbReference type="InterPro" id="IPR004360">
    <property type="entry name" value="Glyas_Fos-R_dOase_dom"/>
</dbReference>
<evidence type="ECO:0000313" key="4">
    <source>
        <dbReference type="Proteomes" id="UP000553963"/>
    </source>
</evidence>
<dbReference type="PANTHER" id="PTHR21366:SF22">
    <property type="entry name" value="VOC DOMAIN-CONTAINING PROTEIN"/>
    <property type="match status" value="1"/>
</dbReference>
<keyword evidence="4" id="KW-1185">Reference proteome</keyword>
<dbReference type="EMBL" id="JACIDS010000005">
    <property type="protein sequence ID" value="MBB3933073.1"/>
    <property type="molecule type" value="Genomic_DNA"/>
</dbReference>
<dbReference type="AlphaFoldDB" id="A0A840AV22"/>
<dbReference type="InterPro" id="IPR037523">
    <property type="entry name" value="VOC_core"/>
</dbReference>
<evidence type="ECO:0000313" key="3">
    <source>
        <dbReference type="EMBL" id="MBB3933073.1"/>
    </source>
</evidence>
<dbReference type="InterPro" id="IPR029068">
    <property type="entry name" value="Glyas_Bleomycin-R_OHBP_Dase"/>
</dbReference>
<dbReference type="PANTHER" id="PTHR21366">
    <property type="entry name" value="GLYOXALASE FAMILY PROTEIN"/>
    <property type="match status" value="1"/>
</dbReference>
<dbReference type="PROSITE" id="PS51819">
    <property type="entry name" value="VOC"/>
    <property type="match status" value="1"/>
</dbReference>
<dbReference type="Gene3D" id="3.10.180.10">
    <property type="entry name" value="2,3-Dihydroxybiphenyl 1,2-Dioxygenase, domain 1"/>
    <property type="match status" value="1"/>
</dbReference>
<dbReference type="RefSeq" id="WP_183400721.1">
    <property type="nucleotide sequence ID" value="NZ_JACIDS010000005.1"/>
</dbReference>
<dbReference type="SUPFAM" id="SSF54593">
    <property type="entry name" value="Glyoxalase/Bleomycin resistance protein/Dihydroxybiphenyl dioxygenase"/>
    <property type="match status" value="1"/>
</dbReference>
<evidence type="ECO:0000259" key="2">
    <source>
        <dbReference type="PROSITE" id="PS51819"/>
    </source>
</evidence>
<dbReference type="GO" id="GO:0051213">
    <property type="term" value="F:dioxygenase activity"/>
    <property type="evidence" value="ECO:0007669"/>
    <property type="project" value="UniProtKB-KW"/>
</dbReference>
<dbReference type="GO" id="GO:0046872">
    <property type="term" value="F:metal ion binding"/>
    <property type="evidence" value="ECO:0007669"/>
    <property type="project" value="UniProtKB-KW"/>
</dbReference>
<keyword evidence="3" id="KW-0223">Dioxygenase</keyword>
<dbReference type="PROSITE" id="PS00934">
    <property type="entry name" value="GLYOXALASE_I_1"/>
    <property type="match status" value="1"/>
</dbReference>
<reference evidence="3 4" key="1">
    <citation type="submission" date="2020-08" db="EMBL/GenBank/DDBJ databases">
        <title>Genomic Encyclopedia of Type Strains, Phase IV (KMG-IV): sequencing the most valuable type-strain genomes for metagenomic binning, comparative biology and taxonomic classification.</title>
        <authorList>
            <person name="Goeker M."/>
        </authorList>
    </citation>
    <scope>NUCLEOTIDE SEQUENCE [LARGE SCALE GENOMIC DNA]</scope>
    <source>
        <strain evidence="3 4">DSM 25966</strain>
    </source>
</reference>
<protein>
    <submittedName>
        <fullName evidence="3">Catechol 2,3-dioxygenase-like lactoylglutathione lyase family enzyme</fullName>
    </submittedName>
</protein>
<feature type="domain" description="VOC" evidence="2">
    <location>
        <begin position="5"/>
        <end position="133"/>
    </location>
</feature>
<sequence length="147" mass="16609">MHGLMVHHVSLVVTDLERSIGFYQRAFGLRRLNRPPFKTPGAWLESGALQIHLVENRDGSFRPHATVDNNDWHFAFRTDQFDAMLDHLFAIGFREDAGAEDPDRILVLRQGLAGFPQLYIRDPDNNIIEINGAPAEQPPLWPAVAAD</sequence>
<comment type="caution">
    <text evidence="3">The sequence shown here is derived from an EMBL/GenBank/DDBJ whole genome shotgun (WGS) entry which is preliminary data.</text>
</comment>
<proteinExistence type="predicted"/>
<name>A0A840AV22_9HYPH</name>
<keyword evidence="1" id="KW-0479">Metal-binding</keyword>
<keyword evidence="3" id="KW-0560">Oxidoreductase</keyword>
<dbReference type="GO" id="GO:0004462">
    <property type="term" value="F:lactoylglutathione lyase activity"/>
    <property type="evidence" value="ECO:0007669"/>
    <property type="project" value="InterPro"/>
</dbReference>